<feature type="transmembrane region" description="Helical" evidence="7">
    <location>
        <begin position="135"/>
        <end position="156"/>
    </location>
</feature>
<gene>
    <name evidence="7" type="primary">lgt</name>
    <name evidence="9" type="ORF">RSSM_03756</name>
</gene>
<comment type="pathway">
    <text evidence="7">Protein modification; lipoprotein biosynthesis (diacylglyceryl transfer).</text>
</comment>
<comment type="similarity">
    <text evidence="1 7">Belongs to the Lgt family.</text>
</comment>
<keyword evidence="3 7" id="KW-0808">Transferase</keyword>
<keyword evidence="6 7" id="KW-0472">Membrane</keyword>
<dbReference type="EMBL" id="ANOH01000259">
    <property type="protein sequence ID" value="EMI54805.1"/>
    <property type="molecule type" value="Genomic_DNA"/>
</dbReference>
<dbReference type="PANTHER" id="PTHR30589">
    <property type="entry name" value="PROLIPOPROTEIN DIACYLGLYCERYL TRANSFERASE"/>
    <property type="match status" value="1"/>
</dbReference>
<feature type="transmembrane region" description="Helical" evidence="7">
    <location>
        <begin position="176"/>
        <end position="199"/>
    </location>
</feature>
<evidence type="ECO:0000256" key="5">
    <source>
        <dbReference type="ARBA" id="ARBA00022989"/>
    </source>
</evidence>
<feature type="transmembrane region" description="Helical" evidence="7">
    <location>
        <begin position="106"/>
        <end position="123"/>
    </location>
</feature>
<keyword evidence="5 7" id="KW-1133">Transmembrane helix</keyword>
<evidence type="ECO:0000256" key="3">
    <source>
        <dbReference type="ARBA" id="ARBA00022679"/>
    </source>
</evidence>
<feature type="binding site" evidence="7">
    <location>
        <position position="225"/>
    </location>
    <ligand>
        <name>a 1,2-diacyl-sn-glycero-3-phospho-(1'-sn-glycerol)</name>
        <dbReference type="ChEBI" id="CHEBI:64716"/>
    </ligand>
</feature>
<keyword evidence="9" id="KW-0328">Glycosyltransferase</keyword>
<feature type="region of interest" description="Disordered" evidence="8">
    <location>
        <begin position="270"/>
        <end position="290"/>
    </location>
</feature>
<evidence type="ECO:0000313" key="9">
    <source>
        <dbReference type="EMBL" id="EMI54805.1"/>
    </source>
</evidence>
<protein>
    <recommendedName>
        <fullName evidence="7">Phosphatidylglycerol--prolipoprotein diacylglyceryl transferase</fullName>
        <ecNumber evidence="7">2.5.1.145</ecNumber>
    </recommendedName>
</protein>
<reference evidence="9 10" key="1">
    <citation type="journal article" date="2013" name="Mar. Genomics">
        <title>Expression of sulfatases in Rhodopirellula baltica and the diversity of sulfatases in the genus Rhodopirellula.</title>
        <authorList>
            <person name="Wegner C.E."/>
            <person name="Richter-Heitmann T."/>
            <person name="Klindworth A."/>
            <person name="Klockow C."/>
            <person name="Richter M."/>
            <person name="Achstetter T."/>
            <person name="Glockner F.O."/>
            <person name="Harder J."/>
        </authorList>
    </citation>
    <scope>NUCLEOTIDE SEQUENCE [LARGE SCALE GENOMIC DNA]</scope>
    <source>
        <strain evidence="9 10">SM41</strain>
    </source>
</reference>
<name>M5U031_9BACT</name>
<comment type="catalytic activity">
    <reaction evidence="7">
        <text>L-cysteinyl-[prolipoprotein] + a 1,2-diacyl-sn-glycero-3-phospho-(1'-sn-glycerol) = an S-1,2-diacyl-sn-glyceryl-L-cysteinyl-[prolipoprotein] + sn-glycerol 1-phosphate + H(+)</text>
        <dbReference type="Rhea" id="RHEA:56712"/>
        <dbReference type="Rhea" id="RHEA-COMP:14679"/>
        <dbReference type="Rhea" id="RHEA-COMP:14680"/>
        <dbReference type="ChEBI" id="CHEBI:15378"/>
        <dbReference type="ChEBI" id="CHEBI:29950"/>
        <dbReference type="ChEBI" id="CHEBI:57685"/>
        <dbReference type="ChEBI" id="CHEBI:64716"/>
        <dbReference type="ChEBI" id="CHEBI:140658"/>
        <dbReference type="EC" id="2.5.1.145"/>
    </reaction>
</comment>
<proteinExistence type="inferred from homology"/>
<dbReference type="InterPro" id="IPR001640">
    <property type="entry name" value="Lgt"/>
</dbReference>
<keyword evidence="9" id="KW-0449">Lipoprotein</keyword>
<keyword evidence="10" id="KW-1185">Reference proteome</keyword>
<organism evidence="9 10">
    <name type="scientific">Rhodopirellula sallentina SM41</name>
    <dbReference type="NCBI Taxonomy" id="1263870"/>
    <lineage>
        <taxon>Bacteria</taxon>
        <taxon>Pseudomonadati</taxon>
        <taxon>Planctomycetota</taxon>
        <taxon>Planctomycetia</taxon>
        <taxon>Pirellulales</taxon>
        <taxon>Pirellulaceae</taxon>
        <taxon>Rhodopirellula</taxon>
    </lineage>
</organism>
<feature type="transmembrane region" description="Helical" evidence="7">
    <location>
        <begin position="206"/>
        <end position="224"/>
    </location>
</feature>
<dbReference type="AlphaFoldDB" id="M5U031"/>
<dbReference type="Proteomes" id="UP000011885">
    <property type="component" value="Unassembled WGS sequence"/>
</dbReference>
<keyword evidence="4 7" id="KW-0812">Transmembrane</keyword>
<keyword evidence="2 7" id="KW-1003">Cell membrane</keyword>
<dbReference type="EC" id="2.5.1.145" evidence="7"/>
<dbReference type="GO" id="GO:0005886">
    <property type="term" value="C:plasma membrane"/>
    <property type="evidence" value="ECO:0007669"/>
    <property type="project" value="UniProtKB-SubCell"/>
</dbReference>
<feature type="transmembrane region" description="Helical" evidence="7">
    <location>
        <begin position="440"/>
        <end position="457"/>
    </location>
</feature>
<dbReference type="RefSeq" id="WP_008681409.1">
    <property type="nucleotide sequence ID" value="NZ_ANOH01000259.1"/>
</dbReference>
<sequence>MRRTLFLIPHEIAGVPFFGVGWLLAALVIFIVVRLAITAIWPARILAPSDGKSASADQPQRATIGHVIKNEGGLWAFLGLIIVFLLPRLELENLAGEPVGLPIRGYGMFLMLAAVCSVSLAAWRAQRAGLGADAIYRLAPWTFCGGLVGARVFYVVQYFEDFLRPTWGETLSAMAAMTQGGLVVYGGFIGGFLASAWVVTRHRQPLWKLGDVIVPCIFVGLFFGRLGCLMNGCCYGGACEPNALSVQFPPSSNVYVDQLLTGKLIGITARPHTGDEGGSDDDGEPSLEGKQVRRNKLWMVKSVDEGSLADQAGVKPGEVLTFILDPGFADLAPLDIPAEDALPGLAVLRDGELVARISPDQLPPRAEPVWATQIISSVMAAVMLVVLLVLERILHASGVHLDGILMLCGFIAYAVLRIVLEWVRVDEEGQFGTSLSISQWVSLGVIAASTVALVFRLRSGDSGAKDDGEMADAT</sequence>
<comment type="subcellular location">
    <subcellularLocation>
        <location evidence="7">Cell membrane</location>
        <topology evidence="7">Multi-pass membrane protein</topology>
    </subcellularLocation>
</comment>
<accession>M5U031</accession>
<evidence type="ECO:0000256" key="7">
    <source>
        <dbReference type="HAMAP-Rule" id="MF_01147"/>
    </source>
</evidence>
<dbReference type="PATRIC" id="fig|1263870.3.peg.3988"/>
<feature type="transmembrane region" description="Helical" evidence="7">
    <location>
        <begin position="370"/>
        <end position="390"/>
    </location>
</feature>
<evidence type="ECO:0000256" key="1">
    <source>
        <dbReference type="ARBA" id="ARBA00007150"/>
    </source>
</evidence>
<evidence type="ECO:0000313" key="10">
    <source>
        <dbReference type="Proteomes" id="UP000011885"/>
    </source>
</evidence>
<comment type="caution">
    <text evidence="9">The sequence shown here is derived from an EMBL/GenBank/DDBJ whole genome shotgun (WGS) entry which is preliminary data.</text>
</comment>
<dbReference type="HAMAP" id="MF_01147">
    <property type="entry name" value="Lgt"/>
    <property type="match status" value="1"/>
</dbReference>
<evidence type="ECO:0000256" key="4">
    <source>
        <dbReference type="ARBA" id="ARBA00022692"/>
    </source>
</evidence>
<dbReference type="GO" id="GO:0042158">
    <property type="term" value="P:lipoprotein biosynthetic process"/>
    <property type="evidence" value="ECO:0007669"/>
    <property type="project" value="UniProtKB-UniRule"/>
</dbReference>
<dbReference type="PANTHER" id="PTHR30589:SF0">
    <property type="entry name" value="PHOSPHATIDYLGLYCEROL--PROLIPOPROTEIN DIACYLGLYCERYL TRANSFERASE"/>
    <property type="match status" value="1"/>
</dbReference>
<evidence type="ECO:0000256" key="2">
    <source>
        <dbReference type="ARBA" id="ARBA00022475"/>
    </source>
</evidence>
<dbReference type="UniPathway" id="UPA00664"/>
<dbReference type="GO" id="GO:0008961">
    <property type="term" value="F:phosphatidylglycerol-prolipoprotein diacylglyceryl transferase activity"/>
    <property type="evidence" value="ECO:0007669"/>
    <property type="project" value="UniProtKB-UniRule"/>
</dbReference>
<dbReference type="OrthoDB" id="871140at2"/>
<evidence type="ECO:0000256" key="8">
    <source>
        <dbReference type="SAM" id="MobiDB-lite"/>
    </source>
</evidence>
<evidence type="ECO:0000256" key="6">
    <source>
        <dbReference type="ARBA" id="ARBA00023136"/>
    </source>
</evidence>
<comment type="function">
    <text evidence="7">Catalyzes the transfer of the diacylglyceryl group from phosphatidylglycerol to the sulfhydryl group of the N-terminal cysteine of a prolipoprotein, the first step in the formation of mature lipoproteins.</text>
</comment>
<dbReference type="Pfam" id="PF01790">
    <property type="entry name" value="LGT"/>
    <property type="match status" value="1"/>
</dbReference>
<feature type="transmembrane region" description="Helical" evidence="7">
    <location>
        <begin position="402"/>
        <end position="420"/>
    </location>
</feature>
<feature type="transmembrane region" description="Helical" evidence="7">
    <location>
        <begin position="67"/>
        <end position="86"/>
    </location>
</feature>
<feature type="transmembrane region" description="Helical" evidence="7">
    <location>
        <begin position="20"/>
        <end position="46"/>
    </location>
</feature>